<dbReference type="CDD" id="cd00317">
    <property type="entry name" value="cyclophilin"/>
    <property type="match status" value="1"/>
</dbReference>
<dbReference type="EMBL" id="AP017649">
    <property type="protein sequence ID" value="BAZ97653.1"/>
    <property type="molecule type" value="Genomic_DNA"/>
</dbReference>
<dbReference type="eggNOG" id="COG0652">
    <property type="taxonomic scope" value="Bacteria"/>
</dbReference>
<feature type="signal peptide" evidence="4">
    <location>
        <begin position="1"/>
        <end position="21"/>
    </location>
</feature>
<keyword evidence="3 4" id="KW-0413">Isomerase</keyword>
<feature type="domain" description="PPIase cyclophilin-type" evidence="5">
    <location>
        <begin position="55"/>
        <end position="206"/>
    </location>
</feature>
<dbReference type="PRINTS" id="PR00153">
    <property type="entry name" value="CSAPPISMRASE"/>
</dbReference>
<comment type="function">
    <text evidence="1 4">PPIases accelerate the folding of proteins. It catalyzes the cis-trans isomerization of proline imidic peptide bonds in oligopeptides.</text>
</comment>
<dbReference type="SUPFAM" id="SSF50891">
    <property type="entry name" value="Cyclophilin-like"/>
    <property type="match status" value="1"/>
</dbReference>
<feature type="chain" id="PRO_5015018268" description="Peptidyl-prolyl cis-trans isomerase" evidence="4">
    <location>
        <begin position="22"/>
        <end position="209"/>
    </location>
</feature>
<dbReference type="EMBL" id="CP141531">
    <property type="protein sequence ID" value="WRO06926.1"/>
    <property type="molecule type" value="Genomic_DNA"/>
</dbReference>
<dbReference type="GO" id="GO:0003755">
    <property type="term" value="F:peptidyl-prolyl cis-trans isomerase activity"/>
    <property type="evidence" value="ECO:0007669"/>
    <property type="project" value="UniProtKB-UniRule"/>
</dbReference>
<evidence type="ECO:0000313" key="6">
    <source>
        <dbReference type="EMBL" id="BAZ97653.1"/>
    </source>
</evidence>
<dbReference type="PANTHER" id="PTHR45625:SF4">
    <property type="entry name" value="PEPTIDYLPROLYL ISOMERASE DOMAIN AND WD REPEAT-CONTAINING PROTEIN 1"/>
    <property type="match status" value="1"/>
</dbReference>
<dbReference type="Gene3D" id="2.40.100.10">
    <property type="entry name" value="Cyclophilin-like"/>
    <property type="match status" value="1"/>
</dbReference>
<evidence type="ECO:0000313" key="7">
    <source>
        <dbReference type="EMBL" id="KSV18098.1"/>
    </source>
</evidence>
<keyword evidence="4" id="KW-0732">Signal</keyword>
<evidence type="ECO:0000313" key="9">
    <source>
        <dbReference type="Proteomes" id="UP000053577"/>
    </source>
</evidence>
<dbReference type="AlphaFoldDB" id="A0A0V8M2U2"/>
<reference evidence="8" key="3">
    <citation type="submission" date="2023-12" db="EMBL/GenBank/DDBJ databases">
        <title>Isolation of organohalide respiring bacteria Dehalococcoides mccartyi strain GPTCE1 in groundwater collected near a chemical plant in Suzhou, China.</title>
        <authorList>
            <person name="Liu G."/>
        </authorList>
    </citation>
    <scope>NUCLEOTIDE SEQUENCE</scope>
    <source>
        <strain evidence="8">GPTCE1</strain>
    </source>
</reference>
<dbReference type="InterPro" id="IPR044666">
    <property type="entry name" value="Cyclophilin_A-like"/>
</dbReference>
<sequence>MKSTKALILATLFPVTLFASGCNGGDAAPEVTPMSWDAAPAMQIDPAKQYFATVETTLGSFKIELFASESPVTVNNFVFLAKENYYNGVIFHRIMKAFMIQTGDQTGTGRGGPGYRFADELPVKHSYDPGIVAMANAGPNTNGSQFFICTGAQAKNLDYQPNYTQFGRVIEGMDVITKLASVPVVANSYGEVSTPSNPPKIIKITITEG</sequence>
<name>A0A0V8M2U2_9CHLR</name>
<evidence type="ECO:0000259" key="5">
    <source>
        <dbReference type="PROSITE" id="PS50072"/>
    </source>
</evidence>
<evidence type="ECO:0000256" key="4">
    <source>
        <dbReference type="RuleBase" id="RU363019"/>
    </source>
</evidence>
<keyword evidence="2 4" id="KW-0697">Rotamase</keyword>
<evidence type="ECO:0000256" key="2">
    <source>
        <dbReference type="ARBA" id="ARBA00023110"/>
    </source>
</evidence>
<dbReference type="InterPro" id="IPR020892">
    <property type="entry name" value="Cyclophilin-type_PPIase_CS"/>
</dbReference>
<accession>A0A0V8M2U2</accession>
<dbReference type="EC" id="5.2.1.8" evidence="4"/>
<dbReference type="EMBL" id="JGYD01000018">
    <property type="protein sequence ID" value="KSV18098.1"/>
    <property type="molecule type" value="Genomic_DNA"/>
</dbReference>
<dbReference type="PROSITE" id="PS00170">
    <property type="entry name" value="CSA_PPIASE_1"/>
    <property type="match status" value="1"/>
</dbReference>
<dbReference type="PROSITE" id="PS51257">
    <property type="entry name" value="PROKAR_LIPOPROTEIN"/>
    <property type="match status" value="1"/>
</dbReference>
<reference evidence="7 9" key="1">
    <citation type="journal article" date="2015" name="Sci. Rep.">
        <title>A comparative genomics and reductive dehalogenase gene transcription study of two chloroethene-respiring bacteria, Dehalococcoides mccartyi strains MB and 11a.</title>
        <authorList>
            <person name="Low A."/>
            <person name="Shen Z."/>
            <person name="Cheng D."/>
            <person name="Rogers M.J."/>
            <person name="Lee P.K."/>
            <person name="He J."/>
        </authorList>
    </citation>
    <scope>NUCLEOTIDE SEQUENCE [LARGE SCALE GENOMIC DNA]</scope>
    <source>
        <strain evidence="7 9">MB</strain>
    </source>
</reference>
<dbReference type="PROSITE" id="PS50072">
    <property type="entry name" value="CSA_PPIASE_2"/>
    <property type="match status" value="1"/>
</dbReference>
<dbReference type="GO" id="GO:0006457">
    <property type="term" value="P:protein folding"/>
    <property type="evidence" value="ECO:0007669"/>
    <property type="project" value="InterPro"/>
</dbReference>
<dbReference type="GeneID" id="3229477"/>
<dbReference type="OrthoDB" id="9807797at2"/>
<protein>
    <recommendedName>
        <fullName evidence="4">Peptidyl-prolyl cis-trans isomerase</fullName>
        <shortName evidence="4">PPIase</shortName>
        <ecNumber evidence="4">5.2.1.8</ecNumber>
    </recommendedName>
</protein>
<dbReference type="InterPro" id="IPR029000">
    <property type="entry name" value="Cyclophilin-like_dom_sf"/>
</dbReference>
<comment type="catalytic activity">
    <reaction evidence="4">
        <text>[protein]-peptidylproline (omega=180) = [protein]-peptidylproline (omega=0)</text>
        <dbReference type="Rhea" id="RHEA:16237"/>
        <dbReference type="Rhea" id="RHEA-COMP:10747"/>
        <dbReference type="Rhea" id="RHEA-COMP:10748"/>
        <dbReference type="ChEBI" id="CHEBI:83833"/>
        <dbReference type="ChEBI" id="CHEBI:83834"/>
        <dbReference type="EC" id="5.2.1.8"/>
    </reaction>
</comment>
<evidence type="ECO:0000256" key="3">
    <source>
        <dbReference type="ARBA" id="ARBA00023235"/>
    </source>
</evidence>
<dbReference type="Pfam" id="PF00160">
    <property type="entry name" value="Pro_isomerase"/>
    <property type="match status" value="1"/>
</dbReference>
<proteinExistence type="inferred from homology"/>
<dbReference type="RefSeq" id="WP_010936930.1">
    <property type="nucleotide sequence ID" value="NZ_AP017649.1"/>
</dbReference>
<dbReference type="InterPro" id="IPR002130">
    <property type="entry name" value="Cyclophilin-type_PPIase_dom"/>
</dbReference>
<dbReference type="Proteomes" id="UP000053577">
    <property type="component" value="Unassembled WGS sequence"/>
</dbReference>
<comment type="similarity">
    <text evidence="4">Belongs to the cyclophilin-type PPIase family.</text>
</comment>
<dbReference type="Proteomes" id="UP000218257">
    <property type="component" value="Chromosome"/>
</dbReference>
<gene>
    <name evidence="7" type="ORF">DA01_05515</name>
    <name evidence="6" type="ORF">DEHALATV1_1025</name>
    <name evidence="8" type="ORF">VLL09_05930</name>
</gene>
<evidence type="ECO:0000313" key="10">
    <source>
        <dbReference type="Proteomes" id="UP000218257"/>
    </source>
</evidence>
<dbReference type="PANTHER" id="PTHR45625">
    <property type="entry name" value="PEPTIDYL-PROLYL CIS-TRANS ISOMERASE-RELATED"/>
    <property type="match status" value="1"/>
</dbReference>
<dbReference type="PATRIC" id="fig|61435.5.peg.1090"/>
<dbReference type="Proteomes" id="UP001327986">
    <property type="component" value="Chromosome"/>
</dbReference>
<evidence type="ECO:0000313" key="8">
    <source>
        <dbReference type="EMBL" id="WRO06926.1"/>
    </source>
</evidence>
<organism evidence="7 9">
    <name type="scientific">Dehalococcoides mccartyi</name>
    <dbReference type="NCBI Taxonomy" id="61435"/>
    <lineage>
        <taxon>Bacteria</taxon>
        <taxon>Bacillati</taxon>
        <taxon>Chloroflexota</taxon>
        <taxon>Dehalococcoidia</taxon>
        <taxon>Dehalococcoidales</taxon>
        <taxon>Dehalococcoidaceae</taxon>
        <taxon>Dehalococcoides</taxon>
    </lineage>
</organism>
<reference evidence="6 10" key="2">
    <citation type="journal article" date="2017" name="Sci. Rep.">
        <title>Isolation and genomic characterization of a Dehalococcoides strain suggests genomic rearrangement during culture.</title>
        <authorList>
            <person name="Yohda M."/>
            <person name="Ikegami K."/>
            <person name="Aita Y."/>
            <person name="Kitajima M."/>
            <person name="Takechi A."/>
            <person name="Iwamoto M."/>
            <person name="Fukuda T."/>
            <person name="Tamura N."/>
            <person name="Shibasaki J."/>
            <person name="Koike S."/>
            <person name="Komatsu D."/>
            <person name="Miyagi S."/>
            <person name="Nishimura M."/>
            <person name="Uchino Y."/>
            <person name="Shiroma A."/>
            <person name="Shimoji M."/>
            <person name="Tamotsu H."/>
            <person name="Ashimine N."/>
            <person name="Shinzato M."/>
            <person name="Ohki S."/>
            <person name="Nakano K."/>
            <person name="Teruya K."/>
            <person name="Satou K."/>
            <person name="Hirano T."/>
            <person name="Yagi O."/>
        </authorList>
    </citation>
    <scope>NUCLEOTIDE SEQUENCE [LARGE SCALE GENOMIC DNA]</scope>
    <source>
        <strain evidence="6 10">UCH-ATV1</strain>
    </source>
</reference>
<evidence type="ECO:0000256" key="1">
    <source>
        <dbReference type="ARBA" id="ARBA00002388"/>
    </source>
</evidence>